<dbReference type="InterPro" id="IPR050536">
    <property type="entry name" value="DtxR_MntR_Metal-Reg"/>
</dbReference>
<reference evidence="6 7" key="1">
    <citation type="submission" date="2023-06" db="EMBL/GenBank/DDBJ databases">
        <title>Identification and characterization of horizontal gene transfer across gut microbiota members of farm animals based on homology search.</title>
        <authorList>
            <person name="Schwarzerova J."/>
            <person name="Nykrynova M."/>
            <person name="Jureckova K."/>
            <person name="Cejkova D."/>
            <person name="Rychlik I."/>
        </authorList>
    </citation>
    <scope>NUCLEOTIDE SEQUENCE [LARGE SCALE GENOMIC DNA]</scope>
    <source>
        <strain evidence="6 7">ET340</strain>
    </source>
</reference>
<dbReference type="PANTHER" id="PTHR33238:SF7">
    <property type="entry name" value="IRON-DEPENDENT TRANSCRIPTIONAL REGULATOR"/>
    <property type="match status" value="1"/>
</dbReference>
<dbReference type="PROSITE" id="PS50944">
    <property type="entry name" value="HTH_DTXR"/>
    <property type="match status" value="1"/>
</dbReference>
<dbReference type="Pfam" id="PF01325">
    <property type="entry name" value="Fe_dep_repress"/>
    <property type="match status" value="1"/>
</dbReference>
<dbReference type="SUPFAM" id="SSF46785">
    <property type="entry name" value="Winged helix' DNA-binding domain"/>
    <property type="match status" value="1"/>
</dbReference>
<protein>
    <submittedName>
        <fullName evidence="6">Metal-dependent transcriptional regulator</fullName>
    </submittedName>
</protein>
<proteinExistence type="inferred from homology"/>
<dbReference type="RefSeq" id="WP_087182009.1">
    <property type="nucleotide sequence ID" value="NZ_JAUDCL010000002.1"/>
</dbReference>
<sequence>MKIMESAEDYLETILVLLHRKGHVRSIDIANEMSYSKPSVSTAMKKLRENGYIHVDEIGLITLTDEGRAIAESVYERHTLLSQVLIDLGVPEDIAREDACRLEHDLHPISFERIKECYHRHKKEA</sequence>
<dbReference type="SMART" id="SM00347">
    <property type="entry name" value="HTH_MARR"/>
    <property type="match status" value="1"/>
</dbReference>
<dbReference type="InterPro" id="IPR036421">
    <property type="entry name" value="Fe_dep_repressor_sf"/>
</dbReference>
<keyword evidence="3" id="KW-0238">DNA-binding</keyword>
<evidence type="ECO:0000256" key="4">
    <source>
        <dbReference type="ARBA" id="ARBA00023163"/>
    </source>
</evidence>
<keyword evidence="7" id="KW-1185">Reference proteome</keyword>
<name>A0ABT7UM43_9FIRM</name>
<organism evidence="6 7">
    <name type="scientific">Allofournierella massiliensis</name>
    <dbReference type="NCBI Taxonomy" id="1650663"/>
    <lineage>
        <taxon>Bacteria</taxon>
        <taxon>Bacillati</taxon>
        <taxon>Bacillota</taxon>
        <taxon>Clostridia</taxon>
        <taxon>Eubacteriales</taxon>
        <taxon>Oscillospiraceae</taxon>
        <taxon>Allofournierella</taxon>
    </lineage>
</organism>
<dbReference type="Proteomes" id="UP001529380">
    <property type="component" value="Unassembled WGS sequence"/>
</dbReference>
<keyword evidence="2" id="KW-0805">Transcription regulation</keyword>
<dbReference type="InterPro" id="IPR022687">
    <property type="entry name" value="HTH_DTXR"/>
</dbReference>
<dbReference type="Pfam" id="PF02742">
    <property type="entry name" value="Fe_dep_repr_C"/>
    <property type="match status" value="1"/>
</dbReference>
<evidence type="ECO:0000259" key="5">
    <source>
        <dbReference type="PROSITE" id="PS50944"/>
    </source>
</evidence>
<comment type="caution">
    <text evidence="6">The sequence shown here is derived from an EMBL/GenBank/DDBJ whole genome shotgun (WGS) entry which is preliminary data.</text>
</comment>
<evidence type="ECO:0000256" key="1">
    <source>
        <dbReference type="ARBA" id="ARBA00007871"/>
    </source>
</evidence>
<dbReference type="InterPro" id="IPR036390">
    <property type="entry name" value="WH_DNA-bd_sf"/>
</dbReference>
<dbReference type="PANTHER" id="PTHR33238">
    <property type="entry name" value="IRON (METAL) DEPENDENT REPRESSOR, DTXR FAMILY"/>
    <property type="match status" value="1"/>
</dbReference>
<dbReference type="InterPro" id="IPR000835">
    <property type="entry name" value="HTH_MarR-typ"/>
</dbReference>
<dbReference type="InterPro" id="IPR001367">
    <property type="entry name" value="Fe_dep_repressor"/>
</dbReference>
<dbReference type="Gene3D" id="1.10.10.10">
    <property type="entry name" value="Winged helix-like DNA-binding domain superfamily/Winged helix DNA-binding domain"/>
    <property type="match status" value="1"/>
</dbReference>
<evidence type="ECO:0000313" key="7">
    <source>
        <dbReference type="Proteomes" id="UP001529380"/>
    </source>
</evidence>
<keyword evidence="4" id="KW-0804">Transcription</keyword>
<comment type="similarity">
    <text evidence="1">Belongs to the DtxR/MntR family.</text>
</comment>
<dbReference type="InterPro" id="IPR036388">
    <property type="entry name" value="WH-like_DNA-bd_sf"/>
</dbReference>
<gene>
    <name evidence="6" type="ORF">QUW08_01340</name>
</gene>
<dbReference type="SUPFAM" id="SSF47979">
    <property type="entry name" value="Iron-dependent repressor protein, dimerization domain"/>
    <property type="match status" value="1"/>
</dbReference>
<dbReference type="Gene3D" id="1.10.60.10">
    <property type="entry name" value="Iron dependent repressor, metal binding and dimerisation domain"/>
    <property type="match status" value="1"/>
</dbReference>
<dbReference type="SMART" id="SM00529">
    <property type="entry name" value="HTH_DTXR"/>
    <property type="match status" value="1"/>
</dbReference>
<accession>A0ABT7UM43</accession>
<dbReference type="InterPro" id="IPR022689">
    <property type="entry name" value="Iron_dep_repressor"/>
</dbReference>
<evidence type="ECO:0000313" key="6">
    <source>
        <dbReference type="EMBL" id="MDM8199951.1"/>
    </source>
</evidence>
<dbReference type="EMBL" id="JAUDCL010000002">
    <property type="protein sequence ID" value="MDM8199951.1"/>
    <property type="molecule type" value="Genomic_DNA"/>
</dbReference>
<evidence type="ECO:0000256" key="2">
    <source>
        <dbReference type="ARBA" id="ARBA00023015"/>
    </source>
</evidence>
<feature type="domain" description="HTH dtxR-type" evidence="5">
    <location>
        <begin position="1"/>
        <end position="64"/>
    </location>
</feature>
<evidence type="ECO:0000256" key="3">
    <source>
        <dbReference type="ARBA" id="ARBA00023125"/>
    </source>
</evidence>